<sequence length="104" mass="11990">MSAQLSSAMPLLRLIRALTGPATGTPGCWAWMNPPLRRGHRRFHRDVGDVGSIHTALHCIVVRRWRKPVREAIKKGDMVTENYSLCLDAERGLRPRRRCKSFRW</sequence>
<protein>
    <submittedName>
        <fullName evidence="1">Uncharacterized protein</fullName>
    </submittedName>
</protein>
<evidence type="ECO:0000313" key="2">
    <source>
        <dbReference type="Proteomes" id="UP000377595"/>
    </source>
</evidence>
<dbReference type="EMBL" id="BLAF01000055">
    <property type="protein sequence ID" value="GES24670.1"/>
    <property type="molecule type" value="Genomic_DNA"/>
</dbReference>
<dbReference type="AlphaFoldDB" id="A0A5M3XUU8"/>
<accession>A0A5M3XUU8</accession>
<name>A0A5M3XUU8_9ACTN</name>
<keyword evidence="2" id="KW-1185">Reference proteome</keyword>
<gene>
    <name evidence="1" type="ORF">Aple_075690</name>
</gene>
<comment type="caution">
    <text evidence="1">The sequence shown here is derived from an EMBL/GenBank/DDBJ whole genome shotgun (WGS) entry which is preliminary data.</text>
</comment>
<organism evidence="1 2">
    <name type="scientific">Acrocarpospora pleiomorpha</name>
    <dbReference type="NCBI Taxonomy" id="90975"/>
    <lineage>
        <taxon>Bacteria</taxon>
        <taxon>Bacillati</taxon>
        <taxon>Actinomycetota</taxon>
        <taxon>Actinomycetes</taxon>
        <taxon>Streptosporangiales</taxon>
        <taxon>Streptosporangiaceae</taxon>
        <taxon>Acrocarpospora</taxon>
    </lineage>
</organism>
<evidence type="ECO:0000313" key="1">
    <source>
        <dbReference type="EMBL" id="GES24670.1"/>
    </source>
</evidence>
<proteinExistence type="predicted"/>
<dbReference type="Proteomes" id="UP000377595">
    <property type="component" value="Unassembled WGS sequence"/>
</dbReference>
<reference evidence="1 2" key="1">
    <citation type="submission" date="2019-10" db="EMBL/GenBank/DDBJ databases">
        <title>Whole genome shotgun sequence of Acrocarpospora pleiomorpha NBRC 16267.</title>
        <authorList>
            <person name="Ichikawa N."/>
            <person name="Kimura A."/>
            <person name="Kitahashi Y."/>
            <person name="Komaki H."/>
            <person name="Oguchi A."/>
        </authorList>
    </citation>
    <scope>NUCLEOTIDE SEQUENCE [LARGE SCALE GENOMIC DNA]</scope>
    <source>
        <strain evidence="1 2">NBRC 16267</strain>
    </source>
</reference>